<evidence type="ECO:0000256" key="4">
    <source>
        <dbReference type="ARBA" id="ARBA00014880"/>
    </source>
</evidence>
<keyword evidence="15" id="KW-0647">Proteasome</keyword>
<keyword evidence="6" id="KW-0645">Protease</keyword>
<organism evidence="15 17">
    <name type="scientific">Neospora caninum (strain Liverpool)</name>
    <dbReference type="NCBI Taxonomy" id="572307"/>
    <lineage>
        <taxon>Eukaryota</taxon>
        <taxon>Sar</taxon>
        <taxon>Alveolata</taxon>
        <taxon>Apicomplexa</taxon>
        <taxon>Conoidasida</taxon>
        <taxon>Coccidia</taxon>
        <taxon>Eucoccidiorida</taxon>
        <taxon>Eimeriorina</taxon>
        <taxon>Sarcocystidae</taxon>
        <taxon>Neospora</taxon>
    </lineage>
</organism>
<comment type="similarity">
    <text evidence="3">Belongs to the peptidase M67A family. CSN5 subfamily.</text>
</comment>
<dbReference type="RefSeq" id="XP_003884930.1">
    <property type="nucleotide sequence ID" value="XM_003884881.1"/>
</dbReference>
<dbReference type="GO" id="GO:0046872">
    <property type="term" value="F:metal ion binding"/>
    <property type="evidence" value="ECO:0007669"/>
    <property type="project" value="UniProtKB-KW"/>
</dbReference>
<dbReference type="SUPFAM" id="SSF102712">
    <property type="entry name" value="JAB1/MPN domain"/>
    <property type="match status" value="1"/>
</dbReference>
<dbReference type="OrthoDB" id="605656at2759"/>
<dbReference type="EMBL" id="FR823392">
    <property type="protein sequence ID" value="CBZ54902.1"/>
    <property type="molecule type" value="Genomic_DNA"/>
</dbReference>
<dbReference type="CDD" id="cd08069">
    <property type="entry name" value="MPN_RPN11_CSN5"/>
    <property type="match status" value="1"/>
</dbReference>
<evidence type="ECO:0000256" key="5">
    <source>
        <dbReference type="ARBA" id="ARBA00022490"/>
    </source>
</evidence>
<evidence type="ECO:0000256" key="1">
    <source>
        <dbReference type="ARBA" id="ARBA00004123"/>
    </source>
</evidence>
<evidence type="ECO:0000256" key="8">
    <source>
        <dbReference type="ARBA" id="ARBA00022790"/>
    </source>
</evidence>
<keyword evidence="12" id="KW-0539">Nucleus</keyword>
<evidence type="ECO:0000256" key="2">
    <source>
        <dbReference type="ARBA" id="ARBA00004496"/>
    </source>
</evidence>
<dbReference type="GO" id="GO:0008180">
    <property type="term" value="C:COP9 signalosome"/>
    <property type="evidence" value="ECO:0007669"/>
    <property type="project" value="UniProtKB-KW"/>
</dbReference>
<accession>F0VMF6</accession>
<evidence type="ECO:0000256" key="12">
    <source>
        <dbReference type="ARBA" id="ARBA00023242"/>
    </source>
</evidence>
<keyword evidence="8" id="KW-0736">Signalosome</keyword>
<dbReference type="EMBL" id="LN714486">
    <property type="protein sequence ID" value="CEL69623.1"/>
    <property type="molecule type" value="Genomic_DNA"/>
</dbReference>
<dbReference type="InParanoid" id="F0VMF6"/>
<reference evidence="15" key="2">
    <citation type="submission" date="2011-03" db="EMBL/GenBank/DDBJ databases">
        <title>Comparative genomics and transcriptomics of Neospora caninum and Toxoplasma gondii.</title>
        <authorList>
            <person name="Reid A.J."/>
            <person name="Sohal A."/>
            <person name="Harris D."/>
            <person name="Quail M."/>
            <person name="Sanders M."/>
            <person name="Berriman M."/>
            <person name="Wastling J.M."/>
            <person name="Pain A."/>
        </authorList>
    </citation>
    <scope>NUCLEOTIDE SEQUENCE</scope>
    <source>
        <strain evidence="15">Liverpool</strain>
    </source>
</reference>
<dbReference type="PROSITE" id="PS50249">
    <property type="entry name" value="MPN"/>
    <property type="match status" value="1"/>
</dbReference>
<comment type="subcellular location">
    <subcellularLocation>
        <location evidence="2">Cytoplasm</location>
    </subcellularLocation>
    <subcellularLocation>
        <location evidence="1">Nucleus</location>
    </subcellularLocation>
</comment>
<keyword evidence="11" id="KW-0482">Metalloprotease</keyword>
<evidence type="ECO:0000256" key="13">
    <source>
        <dbReference type="SAM" id="MobiDB-lite"/>
    </source>
</evidence>
<dbReference type="Gene3D" id="3.40.140.10">
    <property type="entry name" value="Cytidine Deaminase, domain 2"/>
    <property type="match status" value="1"/>
</dbReference>
<protein>
    <recommendedName>
        <fullName evidence="4">COP9 signalosome complex subunit 5</fullName>
    </recommendedName>
</protein>
<dbReference type="GO" id="GO:0006508">
    <property type="term" value="P:proteolysis"/>
    <property type="evidence" value="ECO:0007669"/>
    <property type="project" value="UniProtKB-KW"/>
</dbReference>
<evidence type="ECO:0000256" key="9">
    <source>
        <dbReference type="ARBA" id="ARBA00022801"/>
    </source>
</evidence>
<dbReference type="PANTHER" id="PTHR10410">
    <property type="entry name" value="EUKARYOTIC TRANSLATION INITIATION FACTOR 3 -RELATED"/>
    <property type="match status" value="1"/>
</dbReference>
<dbReference type="InterPro" id="IPR000555">
    <property type="entry name" value="JAMM/MPN+_dom"/>
</dbReference>
<dbReference type="InterPro" id="IPR050242">
    <property type="entry name" value="JAMM_MPN+_peptidase_M67A"/>
</dbReference>
<evidence type="ECO:0000313" key="15">
    <source>
        <dbReference type="EMBL" id="CBZ54902.1"/>
    </source>
</evidence>
<keyword evidence="5" id="KW-0963">Cytoplasm</keyword>
<evidence type="ECO:0000256" key="3">
    <source>
        <dbReference type="ARBA" id="ARBA00006008"/>
    </source>
</evidence>
<evidence type="ECO:0000313" key="16">
    <source>
        <dbReference type="EMBL" id="CEL69623.1"/>
    </source>
</evidence>
<evidence type="ECO:0000313" key="17">
    <source>
        <dbReference type="Proteomes" id="UP000007494"/>
    </source>
</evidence>
<dbReference type="GO" id="GO:0000502">
    <property type="term" value="C:proteasome complex"/>
    <property type="evidence" value="ECO:0007669"/>
    <property type="project" value="UniProtKB-KW"/>
</dbReference>
<name>F0VMF6_NEOCL</name>
<evidence type="ECO:0000259" key="14">
    <source>
        <dbReference type="PROSITE" id="PS50249"/>
    </source>
</evidence>
<dbReference type="SMART" id="SM00232">
    <property type="entry name" value="JAB_MPN"/>
    <property type="match status" value="1"/>
</dbReference>
<evidence type="ECO:0000256" key="10">
    <source>
        <dbReference type="ARBA" id="ARBA00022833"/>
    </source>
</evidence>
<dbReference type="GO" id="GO:0008237">
    <property type="term" value="F:metallopeptidase activity"/>
    <property type="evidence" value="ECO:0007669"/>
    <property type="project" value="UniProtKB-KW"/>
</dbReference>
<reference evidence="17" key="3">
    <citation type="journal article" date="2012" name="PLoS Pathog.">
        <title>Comparative genomics of the apicomplexan parasites Toxoplasma gondii and Neospora caninum: Coccidia differing in host range and transmission strategy.</title>
        <authorList>
            <person name="Reid A.J."/>
            <person name="Vermont S.J."/>
            <person name="Cotton J.A."/>
            <person name="Harris D."/>
            <person name="Hill-Cawthorne G.A."/>
            <person name="Konen-Waisman S."/>
            <person name="Latham S.M."/>
            <person name="Mourier T."/>
            <person name="Norton R."/>
            <person name="Quail M.A."/>
            <person name="Sanders M."/>
            <person name="Shanmugam D."/>
            <person name="Sohal A."/>
            <person name="Wasmuth J.D."/>
            <person name="Brunk B."/>
            <person name="Grigg M.E."/>
            <person name="Howard J.C."/>
            <person name="Parkinson J."/>
            <person name="Roos D.S."/>
            <person name="Trees A.J."/>
            <person name="Berriman M."/>
            <person name="Pain A."/>
            <person name="Wastling J.M."/>
        </authorList>
    </citation>
    <scope>NUCLEOTIDE SEQUENCE [LARGE SCALE GENOMIC DNA]</scope>
    <source>
        <strain evidence="17">Liverpool</strain>
    </source>
</reference>
<keyword evidence="7" id="KW-0479">Metal-binding</keyword>
<sequence>MATSASAASSSWASLPPALSPQDFCLVHSPSDREQQELHSRLPHLLPTSFTTVRLSPLSLLQMLLHARQGIPLEVMGLMLGSVHPVAPASASSLASPGASFQAACDYAFAVHSVFRLPVEGTETRVNAGAEANEYMVNFIQRAEEAFSPSPCTDPGEDEGLGLCVVGWYHSHPGYRCWLSGVDVETQKLHQRGQDPFLAIVVDPTRTLATGEVDIGAFRCYPENGHDRQSVQKTRHEQAGVPVEKAHDFGVHWREYYKLNVDLLCSSLDALLIERLSEAAWFAPLLRGPHDQTAATRRAYRTSQIFNVARKARQSEASFVPALPKPCPSLAVHDPHTGPSPVSSSSSPHTLRPPQEDPASSSASRAGRIEESLLSRPGAQERLASLAAEEEQTERMQQHALALLQSRLEKKYVARLAQCGEPGAEEEDEDGLDAVLREAHQVACDQRRSVISATVADTIFGPEAESRTWLAIKRRLREERERRSCPRPCRPGSARL</sequence>
<reference evidence="15" key="1">
    <citation type="submission" date="2011-02" db="EMBL/GenBank/DDBJ databases">
        <authorList>
            <person name="Aslett M."/>
        </authorList>
    </citation>
    <scope>NUCLEOTIDE SEQUENCE</scope>
    <source>
        <strain evidence="15">Liverpool</strain>
    </source>
</reference>
<proteinExistence type="inferred from homology"/>
<dbReference type="FunFam" id="3.40.140.10:FF:000203">
    <property type="entry name" value="COP9 signalosome complex subunit 5"/>
    <property type="match status" value="1"/>
</dbReference>
<dbReference type="Pfam" id="PF01398">
    <property type="entry name" value="JAB"/>
    <property type="match status" value="1"/>
</dbReference>
<feature type="region of interest" description="Disordered" evidence="13">
    <location>
        <begin position="328"/>
        <end position="378"/>
    </location>
</feature>
<dbReference type="eggNOG" id="KOG1554">
    <property type="taxonomic scope" value="Eukaryota"/>
</dbReference>
<reference evidence="16" key="4">
    <citation type="journal article" date="2015" name="PLoS ONE">
        <title>Comprehensive Evaluation of Toxoplasma gondii VEG and Neospora caninum LIV Genomes with Tachyzoite Stage Transcriptome and Proteome Defines Novel Transcript Features.</title>
        <authorList>
            <person name="Ramaprasad A."/>
            <person name="Mourier T."/>
            <person name="Naeem R."/>
            <person name="Malas T.B."/>
            <person name="Moussa E."/>
            <person name="Panigrahi A."/>
            <person name="Vermont S.J."/>
            <person name="Otto T.D."/>
            <person name="Wastling J."/>
            <person name="Pain A."/>
        </authorList>
    </citation>
    <scope>NUCLEOTIDE SEQUENCE</scope>
    <source>
        <strain evidence="16">Liverpool</strain>
    </source>
</reference>
<keyword evidence="9" id="KW-0378">Hydrolase</keyword>
<evidence type="ECO:0000256" key="11">
    <source>
        <dbReference type="ARBA" id="ARBA00023049"/>
    </source>
</evidence>
<dbReference type="GeneID" id="13446608"/>
<dbReference type="InterPro" id="IPR037518">
    <property type="entry name" value="MPN"/>
</dbReference>
<gene>
    <name evidence="16" type="ORF">BN1204_053280</name>
    <name evidence="15" type="ORF">NCLIV_053280</name>
</gene>
<feature type="compositionally biased region" description="Low complexity" evidence="13">
    <location>
        <begin position="339"/>
        <end position="348"/>
    </location>
</feature>
<dbReference type="VEuPathDB" id="ToxoDB:NCLIV_053280"/>
<dbReference type="GO" id="GO:0005737">
    <property type="term" value="C:cytoplasm"/>
    <property type="evidence" value="ECO:0007669"/>
    <property type="project" value="UniProtKB-SubCell"/>
</dbReference>
<evidence type="ECO:0000256" key="6">
    <source>
        <dbReference type="ARBA" id="ARBA00022670"/>
    </source>
</evidence>
<keyword evidence="17" id="KW-1185">Reference proteome</keyword>
<feature type="domain" description="MPN" evidence="14">
    <location>
        <begin position="53"/>
        <end position="224"/>
    </location>
</feature>
<dbReference type="AlphaFoldDB" id="F0VMF6"/>
<dbReference type="Proteomes" id="UP000007494">
    <property type="component" value="Chromosome XI"/>
</dbReference>
<dbReference type="OMA" id="HWREYYK"/>
<evidence type="ECO:0000256" key="7">
    <source>
        <dbReference type="ARBA" id="ARBA00022723"/>
    </source>
</evidence>
<keyword evidence="10" id="KW-0862">Zinc</keyword>